<accession>A0A7I8L903</accession>
<gene>
    <name evidence="1" type="ORF">SI8410_12016426</name>
</gene>
<organism evidence="1 2">
    <name type="scientific">Spirodela intermedia</name>
    <name type="common">Intermediate duckweed</name>
    <dbReference type="NCBI Taxonomy" id="51605"/>
    <lineage>
        <taxon>Eukaryota</taxon>
        <taxon>Viridiplantae</taxon>
        <taxon>Streptophyta</taxon>
        <taxon>Embryophyta</taxon>
        <taxon>Tracheophyta</taxon>
        <taxon>Spermatophyta</taxon>
        <taxon>Magnoliopsida</taxon>
        <taxon>Liliopsida</taxon>
        <taxon>Araceae</taxon>
        <taxon>Lemnoideae</taxon>
        <taxon>Spirodela</taxon>
    </lineage>
</organism>
<sequence>MSSLQPNSLKDFLLKNLPSSPDKSRCCFFRWPVG</sequence>
<evidence type="ECO:0000313" key="2">
    <source>
        <dbReference type="Proteomes" id="UP000663760"/>
    </source>
</evidence>
<dbReference type="AlphaFoldDB" id="A0A7I8L903"/>
<name>A0A7I8L903_SPIIN</name>
<proteinExistence type="predicted"/>
<dbReference type="EMBL" id="LR746275">
    <property type="protein sequence ID" value="CAA7405748.1"/>
    <property type="molecule type" value="Genomic_DNA"/>
</dbReference>
<protein>
    <submittedName>
        <fullName evidence="1">Uncharacterized protein</fullName>
    </submittedName>
</protein>
<reference evidence="1" key="1">
    <citation type="submission" date="2020-02" db="EMBL/GenBank/DDBJ databases">
        <authorList>
            <person name="Scholz U."/>
            <person name="Mascher M."/>
            <person name="Fiebig A."/>
        </authorList>
    </citation>
    <scope>NUCLEOTIDE SEQUENCE</scope>
</reference>
<keyword evidence="2" id="KW-1185">Reference proteome</keyword>
<evidence type="ECO:0000313" key="1">
    <source>
        <dbReference type="EMBL" id="CAA7405748.1"/>
    </source>
</evidence>
<dbReference type="Proteomes" id="UP000663760">
    <property type="component" value="Chromosome 12"/>
</dbReference>